<feature type="signal peptide" evidence="1">
    <location>
        <begin position="1"/>
        <end position="18"/>
    </location>
</feature>
<evidence type="ECO:0000313" key="3">
    <source>
        <dbReference type="Proteomes" id="UP001597059"/>
    </source>
</evidence>
<keyword evidence="3" id="KW-1185">Reference proteome</keyword>
<dbReference type="RefSeq" id="WP_377364883.1">
    <property type="nucleotide sequence ID" value="NZ_JBHTMN010000003.1"/>
</dbReference>
<accession>A0ABW4AY47</accession>
<dbReference type="InterPro" id="IPR032811">
    <property type="entry name" value="Put_conjugal_transfer"/>
</dbReference>
<comment type="caution">
    <text evidence="2">The sequence shown here is derived from an EMBL/GenBank/DDBJ whole genome shotgun (WGS) entry which is preliminary data.</text>
</comment>
<proteinExistence type="predicted"/>
<reference evidence="3" key="1">
    <citation type="journal article" date="2019" name="Int. J. Syst. Evol. Microbiol.">
        <title>The Global Catalogue of Microorganisms (GCM) 10K type strain sequencing project: providing services to taxonomists for standard genome sequencing and annotation.</title>
        <authorList>
            <consortium name="The Broad Institute Genomics Platform"/>
            <consortium name="The Broad Institute Genome Sequencing Center for Infectious Disease"/>
            <person name="Wu L."/>
            <person name="Ma J."/>
        </authorList>
    </citation>
    <scope>NUCLEOTIDE SEQUENCE [LARGE SCALE GENOMIC DNA]</scope>
    <source>
        <strain evidence="3">JCM 30774</strain>
    </source>
</reference>
<dbReference type="Pfam" id="PF13729">
    <property type="entry name" value="TraF_2"/>
    <property type="match status" value="1"/>
</dbReference>
<dbReference type="Proteomes" id="UP001597059">
    <property type="component" value="Unassembled WGS sequence"/>
</dbReference>
<organism evidence="2 3">
    <name type="scientific">Rhodanobacter aciditrophus</name>
    <dbReference type="NCBI Taxonomy" id="1623218"/>
    <lineage>
        <taxon>Bacteria</taxon>
        <taxon>Pseudomonadati</taxon>
        <taxon>Pseudomonadota</taxon>
        <taxon>Gammaproteobacteria</taxon>
        <taxon>Lysobacterales</taxon>
        <taxon>Rhodanobacteraceae</taxon>
        <taxon>Rhodanobacter</taxon>
    </lineage>
</organism>
<protein>
    <submittedName>
        <fullName evidence="2">Conjugal transfer protein TraF</fullName>
    </submittedName>
</protein>
<sequence>MKKMLVVAGSLACSVSYAASPVFQPIGSSFTLGTSANPASLSTSLTNPAAPFLMVDTEAGDRFRFGIIGPGGFGYEMGQVDSLQDQIDELDELLDEDVTSASQAQTLQDKANSIVASLGDDANGKLMTSGQVPVFPLIYKHPEYGAFSIDMSLSAVGQGKFLDDDIDIVVTGSNYTLNTNSSVYVKSGVDLNLGLGYSKDVWSNQYGMLLTGAKVNLHSVTLSKGLMHLASSDDDSGDAFSDSLADHQETSFGVGLDVGAIWVSNYYQVGFTASNLNEPSFEYGSLNETCSSLETSKQASCYAALEFAGEGEIALDETHTMERQFTLDASVYILDQQLALAGSYEMNEISDLIGDKYQWATIGTSYYSKNVWIPAVRVGYKKNMAGTELSYLTLGATLFKRLNFDLAYGLESIEVDGDEVPRSLYLSAGIESAF</sequence>
<gene>
    <name evidence="2" type="primary">traF</name>
    <name evidence="2" type="ORF">ACFQ45_02245</name>
</gene>
<keyword evidence="1" id="KW-0732">Signal</keyword>
<evidence type="ECO:0000256" key="1">
    <source>
        <dbReference type="SAM" id="SignalP"/>
    </source>
</evidence>
<feature type="chain" id="PRO_5047462570" evidence="1">
    <location>
        <begin position="19"/>
        <end position="434"/>
    </location>
</feature>
<name>A0ABW4AY47_9GAMM</name>
<evidence type="ECO:0000313" key="2">
    <source>
        <dbReference type="EMBL" id="MFD1382170.1"/>
    </source>
</evidence>
<dbReference type="EMBL" id="JBHTMN010000003">
    <property type="protein sequence ID" value="MFD1382170.1"/>
    <property type="molecule type" value="Genomic_DNA"/>
</dbReference>